<dbReference type="Pfam" id="PF12705">
    <property type="entry name" value="PDDEXK_1"/>
    <property type="match status" value="1"/>
</dbReference>
<dbReference type="AlphaFoldDB" id="A0A644ZPZ4"/>
<evidence type="ECO:0000313" key="2">
    <source>
        <dbReference type="EMBL" id="MPM42826.1"/>
    </source>
</evidence>
<feature type="domain" description="PD-(D/E)XK endonuclease-like" evidence="1">
    <location>
        <begin position="32"/>
        <end position="147"/>
    </location>
</feature>
<protein>
    <recommendedName>
        <fullName evidence="1">PD-(D/E)XK endonuclease-like domain-containing protein</fullName>
    </recommendedName>
</protein>
<evidence type="ECO:0000259" key="1">
    <source>
        <dbReference type="Pfam" id="PF12705"/>
    </source>
</evidence>
<proteinExistence type="predicted"/>
<organism evidence="2">
    <name type="scientific">bioreactor metagenome</name>
    <dbReference type="NCBI Taxonomy" id="1076179"/>
    <lineage>
        <taxon>unclassified sequences</taxon>
        <taxon>metagenomes</taxon>
        <taxon>ecological metagenomes</taxon>
    </lineage>
</organism>
<accession>A0A644ZPZ4</accession>
<dbReference type="InterPro" id="IPR011604">
    <property type="entry name" value="PDDEXK-like_dom_sf"/>
</dbReference>
<reference evidence="2" key="1">
    <citation type="submission" date="2019-08" db="EMBL/GenBank/DDBJ databases">
        <authorList>
            <person name="Kucharzyk K."/>
            <person name="Murdoch R.W."/>
            <person name="Higgins S."/>
            <person name="Loffler F."/>
        </authorList>
    </citation>
    <scope>NUCLEOTIDE SEQUENCE</scope>
</reference>
<dbReference type="EMBL" id="VSSQ01009872">
    <property type="protein sequence ID" value="MPM42826.1"/>
    <property type="molecule type" value="Genomic_DNA"/>
</dbReference>
<gene>
    <name evidence="2" type="ORF">SDC9_89498</name>
</gene>
<comment type="caution">
    <text evidence="2">The sequence shown here is derived from an EMBL/GenBank/DDBJ whole genome shotgun (WGS) entry which is preliminary data.</text>
</comment>
<sequence length="172" mass="19700">MKTFRINPNKPLDSLRKSKSGFDSRELRESAGKGKIIHELLSKINSEADIEAVVSFYTSNGWIEENKKTDYIHFLSSVVEKFPFIFPGKEFILSEREIAGADGAVWRPDRIVKGTDNRWKVIDFKTGREKNEHKKQVKLYTNLLSEAGMTVESSHIIYIDTERFSASLTDVL</sequence>
<dbReference type="Gene3D" id="3.90.320.10">
    <property type="match status" value="1"/>
</dbReference>
<dbReference type="InterPro" id="IPR038726">
    <property type="entry name" value="PDDEXK_AddAB-type"/>
</dbReference>
<name>A0A644ZPZ4_9ZZZZ</name>